<accession>A0A101M1F5</accession>
<dbReference type="EMBL" id="LKAM01000003">
    <property type="protein sequence ID" value="KUM49152.1"/>
    <property type="molecule type" value="Genomic_DNA"/>
</dbReference>
<protein>
    <submittedName>
        <fullName evidence="1">Uncharacterized protein</fullName>
    </submittedName>
</protein>
<organism evidence="1">
    <name type="scientific">Picea glauca</name>
    <name type="common">White spruce</name>
    <name type="synonym">Pinus glauca</name>
    <dbReference type="NCBI Taxonomy" id="3330"/>
    <lineage>
        <taxon>Eukaryota</taxon>
        <taxon>Viridiplantae</taxon>
        <taxon>Streptophyta</taxon>
        <taxon>Embryophyta</taxon>
        <taxon>Tracheophyta</taxon>
        <taxon>Spermatophyta</taxon>
        <taxon>Pinopsida</taxon>
        <taxon>Pinidae</taxon>
        <taxon>Conifers I</taxon>
        <taxon>Pinales</taxon>
        <taxon>Pinaceae</taxon>
        <taxon>Picea</taxon>
    </lineage>
</organism>
<dbReference type="AlphaFoldDB" id="A0A101M1F5"/>
<sequence>MELFMVKRNEMKWFRLLGSLMALFLPPLEKVELRTESQSEGTGEEERTSIEALRGGLERRVLPGRSSHPERQKDRNVLCLVAFDVTFFHLRYTCRIIFKDESRFICNRW</sequence>
<comment type="caution">
    <text evidence="1">The sequence shown here is derived from an EMBL/GenBank/DDBJ whole genome shotgun (WGS) entry which is preliminary data.</text>
</comment>
<geneLocation type="mitochondrion" evidence="1"/>
<reference evidence="1" key="1">
    <citation type="journal article" date="2015" name="Genome Biol. Evol.">
        <title>Organellar Genomes of White Spruce (Picea glauca): Assembly and Annotation.</title>
        <authorList>
            <person name="Jackman S.D."/>
            <person name="Warren R.L."/>
            <person name="Gibb E.A."/>
            <person name="Vandervalk B.P."/>
            <person name="Mohamadi H."/>
            <person name="Chu J."/>
            <person name="Raymond A."/>
            <person name="Pleasance S."/>
            <person name="Coope R."/>
            <person name="Wildung M.R."/>
            <person name="Ritland C.E."/>
            <person name="Bousquet J."/>
            <person name="Jones S.J."/>
            <person name="Bohlmann J."/>
            <person name="Birol I."/>
        </authorList>
    </citation>
    <scope>NUCLEOTIDE SEQUENCE [LARGE SCALE GENOMIC DNA]</scope>
    <source>
        <tissue evidence="1">Flushing bud</tissue>
    </source>
</reference>
<keyword evidence="1" id="KW-0496">Mitochondrion</keyword>
<proteinExistence type="predicted"/>
<name>A0A101M1F5_PICGL</name>
<evidence type="ECO:0000313" key="1">
    <source>
        <dbReference type="EMBL" id="KUM49152.1"/>
    </source>
</evidence>
<gene>
    <name evidence="1" type="ORF">ABT39_MTgene3701</name>
</gene>